<dbReference type="OrthoDB" id="558591at356"/>
<organism evidence="1 2">
    <name type="scientific">Enterovirga rhinocerotis</name>
    <dbReference type="NCBI Taxonomy" id="1339210"/>
    <lineage>
        <taxon>Bacteria</taxon>
        <taxon>Pseudomonadati</taxon>
        <taxon>Pseudomonadota</taxon>
        <taxon>Alphaproteobacteria</taxon>
        <taxon>Hyphomicrobiales</taxon>
        <taxon>Methylobacteriaceae</taxon>
        <taxon>Enterovirga</taxon>
    </lineage>
</organism>
<keyword evidence="2" id="KW-1185">Reference proteome</keyword>
<dbReference type="Proteomes" id="UP000295122">
    <property type="component" value="Unassembled WGS sequence"/>
</dbReference>
<evidence type="ECO:0008006" key="3">
    <source>
        <dbReference type="Google" id="ProtNLM"/>
    </source>
</evidence>
<reference evidence="1 2" key="1">
    <citation type="submission" date="2019-03" db="EMBL/GenBank/DDBJ databases">
        <title>Genomic Encyclopedia of Type Strains, Phase IV (KMG-IV): sequencing the most valuable type-strain genomes for metagenomic binning, comparative biology and taxonomic classification.</title>
        <authorList>
            <person name="Goeker M."/>
        </authorList>
    </citation>
    <scope>NUCLEOTIDE SEQUENCE [LARGE SCALE GENOMIC DNA]</scope>
    <source>
        <strain evidence="1 2">DSM 25903</strain>
    </source>
</reference>
<gene>
    <name evidence="1" type="ORF">EV668_1906</name>
</gene>
<accession>A0A4R7C853</accession>
<proteinExistence type="predicted"/>
<sequence>MALPASAQAQGSVSGIARNDEGAPLAGVKVEAVYQTVSAPRLPYGGRSIKAVGETGPDGRYSLSLAGLPPGEYSANAYQIIVNGGRRLQIDLVASDTATFGSHEAVRRDFRQEMVESSPELPYGNGGVFVIENAISDYTDLSEAEISLVPRRGARPITKRVRRTGEGLVVTGIPFGTYRVSARLGGRPLALRLWGPDIADRYAETVEHDFTMGALGNQFRVLARLPDG</sequence>
<evidence type="ECO:0000313" key="1">
    <source>
        <dbReference type="EMBL" id="TDR94618.1"/>
    </source>
</evidence>
<evidence type="ECO:0000313" key="2">
    <source>
        <dbReference type="Proteomes" id="UP000295122"/>
    </source>
</evidence>
<dbReference type="AlphaFoldDB" id="A0A4R7C853"/>
<name>A0A4R7C853_9HYPH</name>
<comment type="caution">
    <text evidence="1">The sequence shown here is derived from an EMBL/GenBank/DDBJ whole genome shotgun (WGS) entry which is preliminary data.</text>
</comment>
<dbReference type="RefSeq" id="WP_133769493.1">
    <property type="nucleotide sequence ID" value="NZ_SNZR01000011.1"/>
</dbReference>
<protein>
    <recommendedName>
        <fullName evidence="3">Carboxypeptidase family protein</fullName>
    </recommendedName>
</protein>
<dbReference type="EMBL" id="SNZR01000011">
    <property type="protein sequence ID" value="TDR94618.1"/>
    <property type="molecule type" value="Genomic_DNA"/>
</dbReference>